<organism evidence="1">
    <name type="scientific">Anguilla anguilla</name>
    <name type="common">European freshwater eel</name>
    <name type="synonym">Muraena anguilla</name>
    <dbReference type="NCBI Taxonomy" id="7936"/>
    <lineage>
        <taxon>Eukaryota</taxon>
        <taxon>Metazoa</taxon>
        <taxon>Chordata</taxon>
        <taxon>Craniata</taxon>
        <taxon>Vertebrata</taxon>
        <taxon>Euteleostomi</taxon>
        <taxon>Actinopterygii</taxon>
        <taxon>Neopterygii</taxon>
        <taxon>Teleostei</taxon>
        <taxon>Anguilliformes</taxon>
        <taxon>Anguillidae</taxon>
        <taxon>Anguilla</taxon>
    </lineage>
</organism>
<evidence type="ECO:0000313" key="1">
    <source>
        <dbReference type="EMBL" id="JAH05351.1"/>
    </source>
</evidence>
<reference evidence="1" key="1">
    <citation type="submission" date="2014-11" db="EMBL/GenBank/DDBJ databases">
        <authorList>
            <person name="Amaro Gonzalez C."/>
        </authorList>
    </citation>
    <scope>NUCLEOTIDE SEQUENCE</scope>
</reference>
<reference evidence="1" key="2">
    <citation type="journal article" date="2015" name="Fish Shellfish Immunol.">
        <title>Early steps in the European eel (Anguilla anguilla)-Vibrio vulnificus interaction in the gills: Role of the RtxA13 toxin.</title>
        <authorList>
            <person name="Callol A."/>
            <person name="Pajuelo D."/>
            <person name="Ebbesson L."/>
            <person name="Teles M."/>
            <person name="MacKenzie S."/>
            <person name="Amaro C."/>
        </authorList>
    </citation>
    <scope>NUCLEOTIDE SEQUENCE</scope>
</reference>
<dbReference type="AlphaFoldDB" id="A0A0E9PL51"/>
<protein>
    <submittedName>
        <fullName evidence="1">Uncharacterized protein</fullName>
    </submittedName>
</protein>
<proteinExistence type="predicted"/>
<accession>A0A0E9PL51</accession>
<sequence>MTPYRKISRMMHMMRLASVPELKVFYRCLLIRPEFFSIWKYICMDAVMGKSE</sequence>
<name>A0A0E9PL51_ANGAN</name>
<dbReference type="EMBL" id="GBXM01103226">
    <property type="protein sequence ID" value="JAH05351.1"/>
    <property type="molecule type" value="Transcribed_RNA"/>
</dbReference>